<evidence type="ECO:0000256" key="9">
    <source>
        <dbReference type="ARBA" id="ARBA00022737"/>
    </source>
</evidence>
<proteinExistence type="inferred from homology"/>
<feature type="signal peptide" evidence="17">
    <location>
        <begin position="1"/>
        <end position="19"/>
    </location>
</feature>
<dbReference type="SUPFAM" id="SSF57196">
    <property type="entry name" value="EGF/Laminin"/>
    <property type="match status" value="5"/>
</dbReference>
<dbReference type="Pfam" id="PF12662">
    <property type="entry name" value="cEGF"/>
    <property type="match status" value="3"/>
</dbReference>
<dbReference type="GO" id="GO:0006897">
    <property type="term" value="P:endocytosis"/>
    <property type="evidence" value="ECO:0007669"/>
    <property type="project" value="UniProtKB-KW"/>
</dbReference>
<gene>
    <name evidence="21" type="ORF">ACJMK2_022513</name>
</gene>
<feature type="domain" description="VWFD" evidence="20">
    <location>
        <begin position="738"/>
        <end position="946"/>
    </location>
</feature>
<comment type="caution">
    <text evidence="21">The sequence shown here is derived from an EMBL/GenBank/DDBJ whole genome shotgun (WGS) entry which is preliminary data.</text>
</comment>
<evidence type="ECO:0000256" key="4">
    <source>
        <dbReference type="ARBA" id="ARBA00022530"/>
    </source>
</evidence>
<dbReference type="InterPro" id="IPR003886">
    <property type="entry name" value="NIDO_dom"/>
</dbReference>
<dbReference type="InterPro" id="IPR001881">
    <property type="entry name" value="EGF-like_Ca-bd_dom"/>
</dbReference>
<keyword evidence="6" id="KW-0254">Endocytosis</keyword>
<evidence type="ECO:0000259" key="19">
    <source>
        <dbReference type="PROSITE" id="PS50856"/>
    </source>
</evidence>
<keyword evidence="7 16" id="KW-0812">Transmembrane</keyword>
<dbReference type="PROSITE" id="PS50026">
    <property type="entry name" value="EGF_3"/>
    <property type="match status" value="6"/>
</dbReference>
<dbReference type="InterPro" id="IPR000742">
    <property type="entry name" value="EGF"/>
</dbReference>
<evidence type="ECO:0000313" key="22">
    <source>
        <dbReference type="Proteomes" id="UP001634394"/>
    </source>
</evidence>
<evidence type="ECO:0000256" key="12">
    <source>
        <dbReference type="ARBA" id="ARBA00023157"/>
    </source>
</evidence>
<dbReference type="InterPro" id="IPR009030">
    <property type="entry name" value="Growth_fac_rcpt_cys_sf"/>
</dbReference>
<evidence type="ECO:0000256" key="3">
    <source>
        <dbReference type="ARBA" id="ARBA00006127"/>
    </source>
</evidence>
<dbReference type="InterPro" id="IPR000152">
    <property type="entry name" value="EGF-type_Asp/Asn_hydroxyl_site"/>
</dbReference>
<comment type="caution">
    <text evidence="15">Lacks conserved residue(s) required for the propagation of feature annotation.</text>
</comment>
<dbReference type="InterPro" id="IPR001846">
    <property type="entry name" value="VWF_type-D"/>
</dbReference>
<evidence type="ECO:0000313" key="21">
    <source>
        <dbReference type="EMBL" id="KAL3837135.1"/>
    </source>
</evidence>
<dbReference type="PROSITE" id="PS00010">
    <property type="entry name" value="ASX_HYDROXYL"/>
    <property type="match status" value="7"/>
</dbReference>
<evidence type="ECO:0000256" key="7">
    <source>
        <dbReference type="ARBA" id="ARBA00022692"/>
    </source>
</evidence>
<keyword evidence="10 16" id="KW-1133">Transmembrane helix</keyword>
<feature type="transmembrane region" description="Helical" evidence="16">
    <location>
        <begin position="2042"/>
        <end position="2065"/>
    </location>
</feature>
<feature type="domain" description="EGF-like" evidence="18">
    <location>
        <begin position="1581"/>
        <end position="1618"/>
    </location>
</feature>
<feature type="domain" description="EGF-like" evidence="18">
    <location>
        <begin position="1411"/>
        <end position="1452"/>
    </location>
</feature>
<evidence type="ECO:0000256" key="8">
    <source>
        <dbReference type="ARBA" id="ARBA00022729"/>
    </source>
</evidence>
<evidence type="ECO:0000256" key="16">
    <source>
        <dbReference type="SAM" id="Phobius"/>
    </source>
</evidence>
<dbReference type="Proteomes" id="UP001634394">
    <property type="component" value="Unassembled WGS sequence"/>
</dbReference>
<comment type="subcellular location">
    <subcellularLocation>
        <location evidence="1">Membrane</location>
        <topology evidence="1">Single-pass type I membrane protein</topology>
    </subcellularLocation>
    <subcellularLocation>
        <location evidence="2">Secreted</location>
        <location evidence="2">Extracellular space</location>
        <location evidence="2">Extracellular matrix</location>
    </subcellularLocation>
</comment>
<evidence type="ECO:0000256" key="2">
    <source>
        <dbReference type="ARBA" id="ARBA00004498"/>
    </source>
</evidence>
<keyword evidence="4" id="KW-0272">Extracellular matrix</keyword>
<feature type="domain" description="AMOP" evidence="19">
    <location>
        <begin position="594"/>
        <end position="726"/>
    </location>
</feature>
<reference evidence="21 22" key="1">
    <citation type="submission" date="2024-11" db="EMBL/GenBank/DDBJ databases">
        <title>Chromosome-level genome assembly of the freshwater bivalve Anodonta woodiana.</title>
        <authorList>
            <person name="Chen X."/>
        </authorList>
    </citation>
    <scope>NUCLEOTIDE SEQUENCE [LARGE SCALE GENOMIC DNA]</scope>
    <source>
        <strain evidence="21">MN2024</strain>
        <tissue evidence="21">Gills</tissue>
    </source>
</reference>
<dbReference type="InterPro" id="IPR049883">
    <property type="entry name" value="NOTCH1_EGF-like"/>
</dbReference>
<keyword evidence="22" id="KW-1185">Reference proteome</keyword>
<feature type="domain" description="EGF-like" evidence="18">
    <location>
        <begin position="1243"/>
        <end position="1283"/>
    </location>
</feature>
<keyword evidence="5 15" id="KW-0245">EGF-like domain</keyword>
<evidence type="ECO:0000256" key="17">
    <source>
        <dbReference type="SAM" id="SignalP"/>
    </source>
</evidence>
<dbReference type="Gene3D" id="2.10.25.10">
    <property type="entry name" value="Laminin"/>
    <property type="match status" value="13"/>
</dbReference>
<dbReference type="Pfam" id="PF07645">
    <property type="entry name" value="EGF_CA"/>
    <property type="match status" value="8"/>
</dbReference>
<dbReference type="SMART" id="SM00181">
    <property type="entry name" value="EGF"/>
    <property type="match status" value="15"/>
</dbReference>
<name>A0ABD3TKB4_SINWO</name>
<keyword evidence="8 17" id="KW-0732">Signal</keyword>
<keyword evidence="14" id="KW-0325">Glycoprotein</keyword>
<evidence type="ECO:0000256" key="13">
    <source>
        <dbReference type="ARBA" id="ARBA00023170"/>
    </source>
</evidence>
<dbReference type="CDD" id="cd00054">
    <property type="entry name" value="EGF_CA"/>
    <property type="match status" value="8"/>
</dbReference>
<dbReference type="Gene3D" id="2.10.25.140">
    <property type="match status" value="1"/>
</dbReference>
<evidence type="ECO:0000256" key="15">
    <source>
        <dbReference type="PROSITE-ProRule" id="PRU00076"/>
    </source>
</evidence>
<feature type="disulfide bond" evidence="15">
    <location>
        <begin position="1835"/>
        <end position="1852"/>
    </location>
</feature>
<dbReference type="PROSITE" id="PS01187">
    <property type="entry name" value="EGF_CA"/>
    <property type="match status" value="6"/>
</dbReference>
<organism evidence="21 22">
    <name type="scientific">Sinanodonta woodiana</name>
    <name type="common">Chinese pond mussel</name>
    <name type="synonym">Anodonta woodiana</name>
    <dbReference type="NCBI Taxonomy" id="1069815"/>
    <lineage>
        <taxon>Eukaryota</taxon>
        <taxon>Metazoa</taxon>
        <taxon>Spiralia</taxon>
        <taxon>Lophotrochozoa</taxon>
        <taxon>Mollusca</taxon>
        <taxon>Bivalvia</taxon>
        <taxon>Autobranchia</taxon>
        <taxon>Heteroconchia</taxon>
        <taxon>Palaeoheterodonta</taxon>
        <taxon>Unionida</taxon>
        <taxon>Unionoidea</taxon>
        <taxon>Unionidae</taxon>
        <taxon>Unioninae</taxon>
        <taxon>Sinanodonta</taxon>
    </lineage>
</organism>
<dbReference type="Pfam" id="PF06119">
    <property type="entry name" value="NIDO"/>
    <property type="match status" value="1"/>
</dbReference>
<feature type="chain" id="PRO_5044882272" evidence="17">
    <location>
        <begin position="20"/>
        <end position="2180"/>
    </location>
</feature>
<comment type="similarity">
    <text evidence="3">Belongs to the fibulin family.</text>
</comment>
<feature type="domain" description="EGF-like" evidence="18">
    <location>
        <begin position="1666"/>
        <end position="1705"/>
    </location>
</feature>
<dbReference type="GO" id="GO:0016020">
    <property type="term" value="C:membrane"/>
    <property type="evidence" value="ECO:0007669"/>
    <property type="project" value="UniProtKB-SubCell"/>
</dbReference>
<dbReference type="InterPro" id="IPR005533">
    <property type="entry name" value="AMOP_dom"/>
</dbReference>
<keyword evidence="12 15" id="KW-1015">Disulfide bond</keyword>
<evidence type="ECO:0000256" key="1">
    <source>
        <dbReference type="ARBA" id="ARBA00004479"/>
    </source>
</evidence>
<dbReference type="InterPro" id="IPR052235">
    <property type="entry name" value="Nephronectin_domain"/>
</dbReference>
<dbReference type="SMART" id="SM00179">
    <property type="entry name" value="EGF_CA"/>
    <property type="match status" value="11"/>
</dbReference>
<dbReference type="InterPro" id="IPR026823">
    <property type="entry name" value="cEGF"/>
</dbReference>
<evidence type="ECO:0000256" key="5">
    <source>
        <dbReference type="ARBA" id="ARBA00022536"/>
    </source>
</evidence>
<dbReference type="PANTHER" id="PTHR24050">
    <property type="entry name" value="PA14 DOMAIN-CONTAINING PROTEIN"/>
    <property type="match status" value="1"/>
</dbReference>
<evidence type="ECO:0000256" key="10">
    <source>
        <dbReference type="ARBA" id="ARBA00022989"/>
    </source>
</evidence>
<dbReference type="PROSITE" id="PS01186">
    <property type="entry name" value="EGF_2"/>
    <property type="match status" value="8"/>
</dbReference>
<dbReference type="EMBL" id="JBJQND010000018">
    <property type="protein sequence ID" value="KAL3837135.1"/>
    <property type="molecule type" value="Genomic_DNA"/>
</dbReference>
<dbReference type="PANTHER" id="PTHR24050:SF28">
    <property type="entry name" value="UROMODULIN-LIKE"/>
    <property type="match status" value="1"/>
</dbReference>
<feature type="domain" description="EGF-like" evidence="18">
    <location>
        <begin position="1329"/>
        <end position="1363"/>
    </location>
</feature>
<keyword evidence="11 16" id="KW-0472">Membrane</keyword>
<protein>
    <submittedName>
        <fullName evidence="21">Uncharacterized protein</fullName>
    </submittedName>
</protein>
<sequence length="2180" mass="243325">MSLYLTIISVVVLAPSCLGSHFRGGYFTWRPTEQQSQIQMSYRLSWRRSYSSNHFCDNSHSSSNDLRPGEGSLVCSQGCSGIVTDLAYRCTDFSETEDWTTGTRTFLYNLTTPSPEISLIFSSCCWINLQVGGGSSWSMNVKAFVGKRKDTGKINSSPSTSIQPIVRVQYGFSDPDGDIVKCRWSRRSAECGSTCSSFPGAILNEDTCTISYQATANVGFYGVAIQVEDFPITGEKVPYSSVPLQFLVDVYSVNQSCYNLPEFIAPTRADQEIVYITVEKVYFDKIVAISNVPNKRIVDITTVSPHGFVKSDLAEYPDVPGSWYINVTWTPSASTANAMHILCFTATDELKLTSEQRCINLIVSPRLEFQYGPLFKDDFMRIQNEKCILVSKDYEFPMFHSTHSKIYVCVTGIVTFDEAFESPGTVNGSSLKGRAILAPYFTDIDKESLRYQGNVYYHVYNVLKDDIKNVPNIKTAEDIIRKIHRDVTDFETHFALFVTWHQVLPSMAGNRRNESMNFQLALVTDGKYTFAFYVYMNDQIKFRGEEVYIGFAAKDGQQYMDYRSFTSAVRSIDKAKSYGYKGLLQYRLTFPSNGKENTRQRCINWYLNERKNKTVYDKALEGMPLCPCNPSHLNLDMFYRNNDCFSHGESFCAYILPNWQFDPRDSGKTCCYDKTQSYFLESGTDAGGFIRYHPHRNALKHKTDDLDMRNVCCVENDLCSLYHSVRPIGACYKIFPAWHAPARGDPHIKTLDGYSYTFNGWGEFTLVKINSSSEEFELQARTTRAMMHDGNISDATLFSAFAARDQHGANVHVEMNTATTGLVIYARMSSGSMLNDYTADYMDFTKDFNIVSDYLSLSRTCRIKDLRVVFSSGIAFTVGVAVNMLNIDVIIPNKFRGMTSGLMGNFDDKPENDLQLKNGTILIHNTTERHIFNFGMTWAVEANQSAFWYPRGKGYFDFSHLNYTPKFLEDADQAKVARAIKFCGLEENECIFDLVFTGNEAVANHTKLLGKTSREMENKLVNHVPSISGPKKVNITANETLTYRLHATDDGTFTYKVIDGQPYANLTLQTNGEAILTIFLNETDPVNIVVTVVDNFGVQATPHQPTMVFCSNCSRRGTCDFEDYRDDNRTTDTFKYATCKCGPYWNGPECEFDKDGCATHPCSPLRNCTDIPADIHQVSGIGYNCSECPKGFISTNDGRCEDINECIANNGVCTQICNNTYGSYTCSCFEGFQKPDDSDMCQDINECDNTMNVCDQTCNNTIGGYNCSCYKGFVFKNQTRTCEAVTNPSGCKNLDCSSTAGCRVDEHEIPRCFCRKGFQLNPDGRTCVDIDECQLSPCQHTCTNTDGSFYCSCFNGNSLEENKVSCKPCESPTYGQNCNETCECEHGAIRCDNVKGCICSEGWTGKHCQEDVDECQIPNICNDSYKICENTNGSFLCNCVKGYTLTTNGSCQDVDECILPVSNTCQHICHNEAGGFSCSCFPGYVQNKNNTNLCQDIDECVTGTSGCDQICQNSDGRYTCDCYSGYILNTDRKTCKKVEDQSCSANNHKNCSQICVLEKHEVYCSCLTGYRLTSDNQTCEDINECGDKIWNRCSNNCTNIDGGYICSCPAGYQLDNDERTCIGCDAFHYGSNCSNVCNCGIGADTCDPINGCLCKPGWNGITCDIDIDECVHRPCTGVNVQCINTMGSYVCDCVQGYRSINGVCQDIDECIDTRLNDCAQICKNAAGSYSCSCYAGFLSDGTKCRDPSKCTESSYGCACYEGFRLSERDHHTCIPCSDNTFGMNCSQLCSCNISNSLTVNQTCDRINGTCFCKEGWMGTDCSQDINECEFEPAPCRKKENSGCYNMEGSFKCVCHVGYKPDGNDGCVEDLLQIRTPIPSEAPAGYISITISVTLNFKLPASMDIKVPENYAKLEKEAKIAITEIYVSRMGQMFEQIVIQSIRQGSLIVNYSIIVKKSDESLMKLAEANTDLATRKITLAGQECTALGLTVGDKQLLTGGPPSEILCNSYLSVTGECESGSECVISNTKPGCSPKKNKDDTDVYVATGIGAALFVVLCLVTAMVIYRCRRPVGKKVPMEDRRNSGPEISQKWNHEHTKTEKDTPNWIYAHKNDMYHSTHHDDASNRYVDSDLANRGFSEGEAIGMHHYMPSASQEYAEIPPMKEYRIKRPKVYGLINRAYE</sequence>
<dbReference type="FunFam" id="2.10.25.10:FF:000119">
    <property type="entry name" value="vitamin K-dependent protein S"/>
    <property type="match status" value="1"/>
</dbReference>
<accession>A0ABD3TKB4</accession>
<evidence type="ECO:0000259" key="18">
    <source>
        <dbReference type="PROSITE" id="PS50026"/>
    </source>
</evidence>
<keyword evidence="4" id="KW-0964">Secreted</keyword>
<feature type="non-terminal residue" evidence="21">
    <location>
        <position position="2180"/>
    </location>
</feature>
<dbReference type="FunFam" id="2.10.25.10:FF:000009">
    <property type="entry name" value="Low-density lipoprotein receptor isoform 1"/>
    <property type="match status" value="1"/>
</dbReference>
<dbReference type="PROSITE" id="PS51233">
    <property type="entry name" value="VWFD"/>
    <property type="match status" value="1"/>
</dbReference>
<evidence type="ECO:0000256" key="6">
    <source>
        <dbReference type="ARBA" id="ARBA00022583"/>
    </source>
</evidence>
<feature type="domain" description="EGF-like" evidence="18">
    <location>
        <begin position="1824"/>
        <end position="1867"/>
    </location>
</feature>
<dbReference type="FunFam" id="2.10.25.10:FF:000005">
    <property type="entry name" value="Fibrillin 2"/>
    <property type="match status" value="1"/>
</dbReference>
<keyword evidence="9" id="KW-0677">Repeat</keyword>
<keyword evidence="13" id="KW-0675">Receptor</keyword>
<evidence type="ECO:0000256" key="14">
    <source>
        <dbReference type="ARBA" id="ARBA00023180"/>
    </source>
</evidence>
<dbReference type="PROSITE" id="PS50856">
    <property type="entry name" value="AMOP"/>
    <property type="match status" value="1"/>
</dbReference>
<dbReference type="SUPFAM" id="SSF57184">
    <property type="entry name" value="Growth factor receptor domain"/>
    <property type="match status" value="3"/>
</dbReference>
<dbReference type="InterPro" id="IPR018097">
    <property type="entry name" value="EGF_Ca-bd_CS"/>
</dbReference>
<evidence type="ECO:0000259" key="20">
    <source>
        <dbReference type="PROSITE" id="PS51233"/>
    </source>
</evidence>
<evidence type="ECO:0000256" key="11">
    <source>
        <dbReference type="ARBA" id="ARBA00023136"/>
    </source>
</evidence>